<dbReference type="PANTHER" id="PTHR24559:SF444">
    <property type="entry name" value="REVERSE TRANSCRIPTASE DOMAIN-CONTAINING PROTEIN"/>
    <property type="match status" value="1"/>
</dbReference>
<feature type="domain" description="Reverse transcriptase" evidence="9">
    <location>
        <begin position="1078"/>
        <end position="1201"/>
    </location>
</feature>
<evidence type="ECO:0000259" key="9">
    <source>
        <dbReference type="Pfam" id="PF00078"/>
    </source>
</evidence>
<proteinExistence type="predicted"/>
<dbReference type="GO" id="GO:0003964">
    <property type="term" value="F:RNA-directed DNA polymerase activity"/>
    <property type="evidence" value="ECO:0007669"/>
    <property type="project" value="UniProtKB-KW"/>
</dbReference>
<evidence type="ECO:0000256" key="2">
    <source>
        <dbReference type="ARBA" id="ARBA00022679"/>
    </source>
</evidence>
<dbReference type="STRING" id="35525.A0A162R041"/>
<dbReference type="SUPFAM" id="SSF56672">
    <property type="entry name" value="DNA/RNA polymerases"/>
    <property type="match status" value="1"/>
</dbReference>
<dbReference type="Gene3D" id="3.30.70.270">
    <property type="match status" value="1"/>
</dbReference>
<keyword evidence="5" id="KW-0255">Endonuclease</keyword>
<feature type="region of interest" description="Disordered" evidence="8">
    <location>
        <begin position="466"/>
        <end position="487"/>
    </location>
</feature>
<evidence type="ECO:0000256" key="7">
    <source>
        <dbReference type="ARBA" id="ARBA00022918"/>
    </source>
</evidence>
<dbReference type="Pfam" id="PF00078">
    <property type="entry name" value="RVT_1"/>
    <property type="match status" value="1"/>
</dbReference>
<dbReference type="GO" id="GO:0008233">
    <property type="term" value="F:peptidase activity"/>
    <property type="evidence" value="ECO:0007669"/>
    <property type="project" value="UniProtKB-KW"/>
</dbReference>
<evidence type="ECO:0000256" key="3">
    <source>
        <dbReference type="ARBA" id="ARBA00022695"/>
    </source>
</evidence>
<accession>A0A162R041</accession>
<dbReference type="OrthoDB" id="7699631at2759"/>
<dbReference type="InterPro" id="IPR043502">
    <property type="entry name" value="DNA/RNA_pol_sf"/>
</dbReference>
<keyword evidence="2" id="KW-0808">Transferase</keyword>
<evidence type="ECO:0000313" key="11">
    <source>
        <dbReference type="Proteomes" id="UP000076858"/>
    </source>
</evidence>
<evidence type="ECO:0000313" key="10">
    <source>
        <dbReference type="EMBL" id="KZS20108.1"/>
    </source>
</evidence>
<dbReference type="Gene3D" id="3.10.10.10">
    <property type="entry name" value="HIV Type 1 Reverse Transcriptase, subunit A, domain 1"/>
    <property type="match status" value="1"/>
</dbReference>
<feature type="compositionally biased region" description="Polar residues" evidence="8">
    <location>
        <begin position="631"/>
        <end position="649"/>
    </location>
</feature>
<dbReference type="SUPFAM" id="SSF53098">
    <property type="entry name" value="Ribonuclease H-like"/>
    <property type="match status" value="1"/>
</dbReference>
<gene>
    <name evidence="10" type="ORF">APZ42_013299</name>
</gene>
<feature type="region of interest" description="Disordered" evidence="8">
    <location>
        <begin position="289"/>
        <end position="315"/>
    </location>
</feature>
<keyword evidence="1" id="KW-0645">Protease</keyword>
<dbReference type="AlphaFoldDB" id="A0A162R041"/>
<dbReference type="InterPro" id="IPR053134">
    <property type="entry name" value="RNA-dir_DNA_polymerase"/>
</dbReference>
<evidence type="ECO:0000256" key="8">
    <source>
        <dbReference type="SAM" id="MobiDB-lite"/>
    </source>
</evidence>
<keyword evidence="3" id="KW-0548">Nucleotidyltransferase</keyword>
<reference evidence="10 11" key="1">
    <citation type="submission" date="2016-03" db="EMBL/GenBank/DDBJ databases">
        <title>EvidentialGene: Evidence-directed Construction of Genes on Genomes.</title>
        <authorList>
            <person name="Gilbert D.G."/>
            <person name="Choi J.-H."/>
            <person name="Mockaitis K."/>
            <person name="Colbourne J."/>
            <person name="Pfrender M."/>
        </authorList>
    </citation>
    <scope>NUCLEOTIDE SEQUENCE [LARGE SCALE GENOMIC DNA]</scope>
    <source>
        <strain evidence="10 11">Xinb3</strain>
        <tissue evidence="10">Complete organism</tissue>
    </source>
</reference>
<organism evidence="10 11">
    <name type="scientific">Daphnia magna</name>
    <dbReference type="NCBI Taxonomy" id="35525"/>
    <lineage>
        <taxon>Eukaryota</taxon>
        <taxon>Metazoa</taxon>
        <taxon>Ecdysozoa</taxon>
        <taxon>Arthropoda</taxon>
        <taxon>Crustacea</taxon>
        <taxon>Branchiopoda</taxon>
        <taxon>Diplostraca</taxon>
        <taxon>Cladocera</taxon>
        <taxon>Anomopoda</taxon>
        <taxon>Daphniidae</taxon>
        <taxon>Daphnia</taxon>
    </lineage>
</organism>
<dbReference type="InterPro" id="IPR000477">
    <property type="entry name" value="RT_dom"/>
</dbReference>
<keyword evidence="4" id="KW-0540">Nuclease</keyword>
<evidence type="ECO:0000256" key="4">
    <source>
        <dbReference type="ARBA" id="ARBA00022722"/>
    </source>
</evidence>
<dbReference type="Proteomes" id="UP000076858">
    <property type="component" value="Unassembled WGS sequence"/>
</dbReference>
<dbReference type="InterPro" id="IPR012337">
    <property type="entry name" value="RNaseH-like_sf"/>
</dbReference>
<dbReference type="GO" id="GO:0006508">
    <property type="term" value="P:proteolysis"/>
    <property type="evidence" value="ECO:0007669"/>
    <property type="project" value="UniProtKB-KW"/>
</dbReference>
<protein>
    <recommendedName>
        <fullName evidence="9">Reverse transcriptase domain-containing protein</fullName>
    </recommendedName>
</protein>
<name>A0A162R041_9CRUS</name>
<keyword evidence="7" id="KW-0695">RNA-directed DNA polymerase</keyword>
<evidence type="ECO:0000256" key="1">
    <source>
        <dbReference type="ARBA" id="ARBA00022670"/>
    </source>
</evidence>
<dbReference type="InterPro" id="IPR043128">
    <property type="entry name" value="Rev_trsase/Diguanyl_cyclase"/>
</dbReference>
<dbReference type="FunFam" id="3.10.10.10:FF:000007">
    <property type="entry name" value="Retrovirus-related Pol polyprotein from transposon 17.6-like Protein"/>
    <property type="match status" value="1"/>
</dbReference>
<evidence type="ECO:0000256" key="6">
    <source>
        <dbReference type="ARBA" id="ARBA00022801"/>
    </source>
</evidence>
<dbReference type="CDD" id="cd01647">
    <property type="entry name" value="RT_LTR"/>
    <property type="match status" value="1"/>
</dbReference>
<comment type="caution">
    <text evidence="10">The sequence shown here is derived from an EMBL/GenBank/DDBJ whole genome shotgun (WGS) entry which is preliminary data.</text>
</comment>
<dbReference type="EMBL" id="LRGB01000246">
    <property type="protein sequence ID" value="KZS20108.1"/>
    <property type="molecule type" value="Genomic_DNA"/>
</dbReference>
<evidence type="ECO:0000256" key="5">
    <source>
        <dbReference type="ARBA" id="ARBA00022759"/>
    </source>
</evidence>
<dbReference type="GO" id="GO:0042575">
    <property type="term" value="C:DNA polymerase complex"/>
    <property type="evidence" value="ECO:0007669"/>
    <property type="project" value="UniProtKB-ARBA"/>
</dbReference>
<feature type="region of interest" description="Disordered" evidence="8">
    <location>
        <begin position="617"/>
        <end position="657"/>
    </location>
</feature>
<keyword evidence="11" id="KW-1185">Reference proteome</keyword>
<sequence length="1211" mass="136595">MSSSYLGVTIHYINADHQPEKAVLELLHFPSPHTGKIIGNLVKNVLTEWDNKVPIIVTDNGENLIKAFQLATTPENKEKVIYDVATNTAQETNAADCNEDGRETEESHYSDSDDSDQSDNYHKLLLGQENWLLNSTDQQKRLQGSLSFLNKKLIGDVSTRWSSTFLLLERLLELRDSVTIVCEELNMDGLLNTEWAALKKDVILLEPFAAYTQLCSAVTFSAIVQFIEELPIHLEKFSEDKPSFAGVCAEMKKNHNARLDFMIDETMDTFDKTVMSLIILLQKQGLDDGSENDVNPVENNAGQEKEGGTADGGPRNLNAHQFKLLYTKTLSSAPESSNDYRQTGLRRSKIQVELLDYVSMDLEPLKITFRKELNAQIEQGIIRKVPTNALVPWIHRFVLVPKKGLTGIFNADTLLDLKQKISDRFETSLDSLELHFDDFPVATEEDFSSLCSVGGTAKFTVVISDNNNARDSDSDNPNLQETAPEMSMDPLEDPLFDLNTANDRSLEVFLSLPVLFPPCPSRASKGTTLPNPDMISQKLVRRFPEGTNLAEALRQAETDGMIQPGLIVIGDRRYLKADLVPIKIPSSSAADSIAILFAMYHVFNLSFPEHLNLKSVEPLPSRPESSDGVDGTNNPAETSDVDPTSATTRTGKEDSDIGATASNLTSIFTSHREERYLHLYSEVKELSIHSETLLLAYQQTFLVDIRNLILYLRELRLLTPLETLAPEINSLLRKLDNFPGANNPNNLLPSFTGSPITRFDCWLDSFGSLVDGSGWSEEKTIQMLRAKLTDRAFSVIQAILKDQPHDYDSIKETLLDHFHGDENVDLYLKKFKKNKRKPGEKVVGYALRLQEIFKCTYPSKVKYKDFRDFNELVASTRVYASRLEALETDREKQEFIRSIDGSHDNNNAELKELKQMVIDQKEMVNEAVANIRHEKKAIETCIKLDGEAAKSIYLARDEQGPSAISRVPKMKFTTVKKTTLSRQTSLVIVGQLKGSFPYVYHKTAFIFTPVENWPAGVYIEEFIGKVSGDGTYNIVVKNHSVTNSQRKLLEDKVQEMFQANVIRYSQSPRASPVVLAEKMNGEIRFCVDYRKSNGITKKDYCSMPRINGNLYQICGKKFFKTLDLASGYWQIQVHDPDIEKTAFVVENNLYQFKRMAFGLCNAPATFQRIMNYVLKDVLGSKALVYLDDVLIFSNTFENHLRDIVVPMYFVA</sequence>
<feature type="region of interest" description="Disordered" evidence="8">
    <location>
        <begin position="91"/>
        <end position="117"/>
    </location>
</feature>
<dbReference type="GO" id="GO:0004519">
    <property type="term" value="F:endonuclease activity"/>
    <property type="evidence" value="ECO:0007669"/>
    <property type="project" value="UniProtKB-KW"/>
</dbReference>
<keyword evidence="6" id="KW-0378">Hydrolase</keyword>
<dbReference type="PANTHER" id="PTHR24559">
    <property type="entry name" value="TRANSPOSON TY3-I GAG-POL POLYPROTEIN"/>
    <property type="match status" value="1"/>
</dbReference>
<feature type="compositionally biased region" description="Basic and acidic residues" evidence="8">
    <location>
        <begin position="99"/>
        <end position="111"/>
    </location>
</feature>